<organism evidence="2 3">
    <name type="scientific">Aphanomyces euteiches</name>
    <dbReference type="NCBI Taxonomy" id="100861"/>
    <lineage>
        <taxon>Eukaryota</taxon>
        <taxon>Sar</taxon>
        <taxon>Stramenopiles</taxon>
        <taxon>Oomycota</taxon>
        <taxon>Saprolegniomycetes</taxon>
        <taxon>Saprolegniales</taxon>
        <taxon>Verrucalvaceae</taxon>
        <taxon>Aphanomyces</taxon>
    </lineage>
</organism>
<proteinExistence type="predicted"/>
<keyword evidence="3" id="KW-1185">Reference proteome</keyword>
<dbReference type="EMBL" id="VJMJ01000161">
    <property type="protein sequence ID" value="KAF0729771.1"/>
    <property type="molecule type" value="Genomic_DNA"/>
</dbReference>
<dbReference type="Proteomes" id="UP000481153">
    <property type="component" value="Unassembled WGS sequence"/>
</dbReference>
<evidence type="ECO:0000256" key="1">
    <source>
        <dbReference type="SAM" id="MobiDB-lite"/>
    </source>
</evidence>
<evidence type="ECO:0008006" key="4">
    <source>
        <dbReference type="Google" id="ProtNLM"/>
    </source>
</evidence>
<dbReference type="AlphaFoldDB" id="A0A6G0WQT0"/>
<reference evidence="2 3" key="1">
    <citation type="submission" date="2019-07" db="EMBL/GenBank/DDBJ databases">
        <title>Genomics analysis of Aphanomyces spp. identifies a new class of oomycete effector associated with host adaptation.</title>
        <authorList>
            <person name="Gaulin E."/>
        </authorList>
    </citation>
    <scope>NUCLEOTIDE SEQUENCE [LARGE SCALE GENOMIC DNA]</scope>
    <source>
        <strain evidence="2 3">ATCC 201684</strain>
    </source>
</reference>
<feature type="compositionally biased region" description="Basic and acidic residues" evidence="1">
    <location>
        <begin position="213"/>
        <end position="226"/>
    </location>
</feature>
<name>A0A6G0WQT0_9STRA</name>
<evidence type="ECO:0000313" key="2">
    <source>
        <dbReference type="EMBL" id="KAF0729771.1"/>
    </source>
</evidence>
<evidence type="ECO:0000313" key="3">
    <source>
        <dbReference type="Proteomes" id="UP000481153"/>
    </source>
</evidence>
<feature type="region of interest" description="Disordered" evidence="1">
    <location>
        <begin position="170"/>
        <end position="234"/>
    </location>
</feature>
<dbReference type="VEuPathDB" id="FungiDB:AeMF1_015222"/>
<protein>
    <recommendedName>
        <fullName evidence="4">Myb/SANT-like domain-containing protein</fullName>
    </recommendedName>
</protein>
<feature type="compositionally biased region" description="Polar residues" evidence="1">
    <location>
        <begin position="183"/>
        <end position="198"/>
    </location>
</feature>
<comment type="caution">
    <text evidence="2">The sequence shown here is derived from an EMBL/GenBank/DDBJ whole genome shotgun (WGS) entry which is preliminary data.</text>
</comment>
<gene>
    <name evidence="2" type="ORF">Ae201684_012662</name>
</gene>
<feature type="region of interest" description="Disordered" evidence="1">
    <location>
        <begin position="16"/>
        <end position="46"/>
    </location>
</feature>
<accession>A0A6G0WQT0</accession>
<sequence>MSKYAHIIAIADKSIGGQANPVSDPRPDPTPSVSAARAPAKYGSAQKGKGRAQAVWCDSSVELLLRLRFADMSDRFNGARNSQMKKEAYGMLADELSTAMGREYDHNQVQNMLHQLRKSWFHPKHKPTGNGKNVKSKPQYFDIMFEYWGSKPGYSRDSLLSSDTNAAIQTIDDNDQDSERSSENFLTSSDTEHNPGNSDENEAISNMKKRSKPEHFSRPRANEAIKKPKTSGSQADSILRGLEAVGTGLQSLGTALTAAPVGTGDNVAQEIKLLCNAKPMLLRNS</sequence>